<dbReference type="EMBL" id="HADW01013715">
    <property type="protein sequence ID" value="SBP15115.1"/>
    <property type="molecule type" value="Transcribed_RNA"/>
</dbReference>
<protein>
    <submittedName>
        <fullName evidence="1">Uncharacterized protein</fullName>
    </submittedName>
</protein>
<dbReference type="AlphaFoldDB" id="A0A1A7XB60"/>
<organism evidence="1">
    <name type="scientific">Iconisemion striatum</name>
    <dbReference type="NCBI Taxonomy" id="60296"/>
    <lineage>
        <taxon>Eukaryota</taxon>
        <taxon>Metazoa</taxon>
        <taxon>Chordata</taxon>
        <taxon>Craniata</taxon>
        <taxon>Vertebrata</taxon>
        <taxon>Euteleostomi</taxon>
        <taxon>Actinopterygii</taxon>
        <taxon>Neopterygii</taxon>
        <taxon>Teleostei</taxon>
        <taxon>Neoteleostei</taxon>
        <taxon>Acanthomorphata</taxon>
        <taxon>Ovalentaria</taxon>
        <taxon>Atherinomorphae</taxon>
        <taxon>Cyprinodontiformes</taxon>
        <taxon>Nothobranchiidae</taxon>
        <taxon>Iconisemion</taxon>
    </lineage>
</organism>
<proteinExistence type="predicted"/>
<feature type="non-terminal residue" evidence="1">
    <location>
        <position position="1"/>
    </location>
</feature>
<gene>
    <name evidence="1" type="primary">CU019646.2</name>
</gene>
<reference evidence="1" key="1">
    <citation type="submission" date="2016-05" db="EMBL/GenBank/DDBJ databases">
        <authorList>
            <person name="Lavstsen T."/>
            <person name="Jespersen J.S."/>
        </authorList>
    </citation>
    <scope>NUCLEOTIDE SEQUENCE</scope>
    <source>
        <tissue evidence="1">Brain</tissue>
    </source>
</reference>
<evidence type="ECO:0000313" key="1">
    <source>
        <dbReference type="EMBL" id="SBP15115.1"/>
    </source>
</evidence>
<accession>A0A1A7XB60</accession>
<name>A0A1A7XB60_9TELE</name>
<reference evidence="1" key="2">
    <citation type="submission" date="2016-06" db="EMBL/GenBank/DDBJ databases">
        <title>The genome of a short-lived fish provides insights into sex chromosome evolution and the genetic control of aging.</title>
        <authorList>
            <person name="Reichwald K."/>
            <person name="Felder M."/>
            <person name="Petzold A."/>
            <person name="Koch P."/>
            <person name="Groth M."/>
            <person name="Platzer M."/>
        </authorList>
    </citation>
    <scope>NUCLEOTIDE SEQUENCE</scope>
    <source>
        <tissue evidence="1">Brain</tissue>
    </source>
</reference>
<sequence length="56" mass="6405">LQKVIIVLISPVPEQIPNILCQMQLQSRNELFPHWSLNSKLHFCASQHRAGVISKL</sequence>